<feature type="domain" description="Late nodulin" evidence="2">
    <location>
        <begin position="1"/>
        <end position="52"/>
    </location>
</feature>
<keyword evidence="1" id="KW-0812">Transmembrane</keyword>
<gene>
    <name evidence="4" type="ordered locus">MTR_4g060650</name>
    <name evidence="6" type="ORF">MtrunA17_Chr4g0029811</name>
</gene>
<evidence type="ECO:0000256" key="1">
    <source>
        <dbReference type="SAM" id="Phobius"/>
    </source>
</evidence>
<reference evidence="7" key="5">
    <citation type="submission" date="2015-04" db="UniProtKB">
        <authorList>
            <consortium name="EnsemblPlants"/>
        </authorList>
    </citation>
    <scope>IDENTIFICATION</scope>
    <source>
        <strain evidence="7">cv. Jemalong A17</strain>
    </source>
</reference>
<reference evidence="4 8" key="2">
    <citation type="journal article" date="2011" name="Nature">
        <title>The Medicago genome provides insight into the evolution of rhizobial symbioses.</title>
        <authorList>
            <person name="Young N.D."/>
            <person name="Debelle F."/>
            <person name="Oldroyd G.E."/>
            <person name="Geurts R."/>
            <person name="Cannon S.B."/>
            <person name="Udvardi M.K."/>
            <person name="Benedito V.A."/>
            <person name="Mayer K.F."/>
            <person name="Gouzy J."/>
            <person name="Schoof H."/>
            <person name="Van de Peer Y."/>
            <person name="Proost S."/>
            <person name="Cook D.R."/>
            <person name="Meyers B.C."/>
            <person name="Spannagl M."/>
            <person name="Cheung F."/>
            <person name="De Mita S."/>
            <person name="Krishnakumar V."/>
            <person name="Gundlach H."/>
            <person name="Zhou S."/>
            <person name="Mudge J."/>
            <person name="Bharti A.K."/>
            <person name="Murray J.D."/>
            <person name="Naoumkina M.A."/>
            <person name="Rosen B."/>
            <person name="Silverstein K.A."/>
            <person name="Tang H."/>
            <person name="Rombauts S."/>
            <person name="Zhao P.X."/>
            <person name="Zhou P."/>
            <person name="Barbe V."/>
            <person name="Bardou P."/>
            <person name="Bechner M."/>
            <person name="Bellec A."/>
            <person name="Berger A."/>
            <person name="Berges H."/>
            <person name="Bidwell S."/>
            <person name="Bisseling T."/>
            <person name="Choisne N."/>
            <person name="Couloux A."/>
            <person name="Denny R."/>
            <person name="Deshpande S."/>
            <person name="Dai X."/>
            <person name="Doyle J.J."/>
            <person name="Dudez A.M."/>
            <person name="Farmer A.D."/>
            <person name="Fouteau S."/>
            <person name="Franken C."/>
            <person name="Gibelin C."/>
            <person name="Gish J."/>
            <person name="Goldstein S."/>
            <person name="Gonzalez A.J."/>
            <person name="Green P.J."/>
            <person name="Hallab A."/>
            <person name="Hartog M."/>
            <person name="Hua A."/>
            <person name="Humphray S.J."/>
            <person name="Jeong D.H."/>
            <person name="Jing Y."/>
            <person name="Jocker A."/>
            <person name="Kenton S.M."/>
            <person name="Kim D.J."/>
            <person name="Klee K."/>
            <person name="Lai H."/>
            <person name="Lang C."/>
            <person name="Lin S."/>
            <person name="Macmil S.L."/>
            <person name="Magdelenat G."/>
            <person name="Matthews L."/>
            <person name="McCorrison J."/>
            <person name="Monaghan E.L."/>
            <person name="Mun J.H."/>
            <person name="Najar F.Z."/>
            <person name="Nicholson C."/>
            <person name="Noirot C."/>
            <person name="O'Bleness M."/>
            <person name="Paule C.R."/>
            <person name="Poulain J."/>
            <person name="Prion F."/>
            <person name="Qin B."/>
            <person name="Qu C."/>
            <person name="Retzel E.F."/>
            <person name="Riddle C."/>
            <person name="Sallet E."/>
            <person name="Samain S."/>
            <person name="Samson N."/>
            <person name="Sanders I."/>
            <person name="Saurat O."/>
            <person name="Scarpelli C."/>
            <person name="Schiex T."/>
            <person name="Segurens B."/>
            <person name="Severin A.J."/>
            <person name="Sherrier D.J."/>
            <person name="Shi R."/>
            <person name="Sims S."/>
            <person name="Singer S.R."/>
            <person name="Sinharoy S."/>
            <person name="Sterck L."/>
            <person name="Viollet A."/>
            <person name="Wang B.B."/>
            <person name="Wang K."/>
            <person name="Wang M."/>
            <person name="Wang X."/>
            <person name="Warfsmann J."/>
            <person name="Weissenbach J."/>
            <person name="White D.D."/>
            <person name="White J.D."/>
            <person name="Wiley G.B."/>
            <person name="Wincker P."/>
            <person name="Xing Y."/>
            <person name="Yang L."/>
            <person name="Yao Z."/>
            <person name="Ying F."/>
            <person name="Zhai J."/>
            <person name="Zhou L."/>
            <person name="Zuber A."/>
            <person name="Denarie J."/>
            <person name="Dixon R.A."/>
            <person name="May G.D."/>
            <person name="Schwartz D.C."/>
            <person name="Rogers J."/>
            <person name="Quetier F."/>
            <person name="Town C.D."/>
            <person name="Roe B.A."/>
        </authorList>
    </citation>
    <scope>NUCLEOTIDE SEQUENCE [LARGE SCALE GENOMIC DNA]</scope>
    <source>
        <strain evidence="4">A17</strain>
        <strain evidence="7 8">cv. Jemalong A17</strain>
    </source>
</reference>
<evidence type="ECO:0000313" key="4">
    <source>
        <dbReference type="EMBL" id="AES88663.1"/>
    </source>
</evidence>
<dbReference type="Proteomes" id="UP000265566">
    <property type="component" value="Chromosome 4"/>
</dbReference>
<dbReference type="EMBL" id="BT139797">
    <property type="protein sequence ID" value="AFK39592.1"/>
    <property type="molecule type" value="mRNA"/>
</dbReference>
<proteinExistence type="evidence at transcript level"/>
<sequence>MAKVYMFVYALIIFVSPFLLATFRTRLPCEKDDDCPEAFLPPVMKCVNRFCQYEILE</sequence>
<keyword evidence="8" id="KW-1185">Reference proteome</keyword>
<evidence type="ECO:0000259" key="2">
    <source>
        <dbReference type="Pfam" id="PF07127"/>
    </source>
</evidence>
<dbReference type="EMBL" id="EF414363">
    <property type="protein sequence ID" value="ABS31449.1"/>
    <property type="molecule type" value="mRNA"/>
</dbReference>
<reference evidence="6" key="6">
    <citation type="journal article" date="2018" name="Nat. Plants">
        <title>Whole-genome landscape of Medicago truncatula symbiotic genes.</title>
        <authorList>
            <person name="Pecrix Y."/>
            <person name="Gamas P."/>
            <person name="Carrere S."/>
        </authorList>
    </citation>
    <scope>NUCLEOTIDE SEQUENCE</scope>
    <source>
        <tissue evidence="6">Leaves</tissue>
    </source>
</reference>
<evidence type="ECO:0000313" key="6">
    <source>
        <dbReference type="EMBL" id="RHN60802.1"/>
    </source>
</evidence>
<organism evidence="3">
    <name type="scientific">Medicago truncatula</name>
    <name type="common">Barrel medic</name>
    <name type="synonym">Medicago tribuloides</name>
    <dbReference type="NCBI Taxonomy" id="3880"/>
    <lineage>
        <taxon>Eukaryota</taxon>
        <taxon>Viridiplantae</taxon>
        <taxon>Streptophyta</taxon>
        <taxon>Embryophyta</taxon>
        <taxon>Tracheophyta</taxon>
        <taxon>Spermatophyta</taxon>
        <taxon>Magnoliopsida</taxon>
        <taxon>eudicotyledons</taxon>
        <taxon>Gunneridae</taxon>
        <taxon>Pentapetalae</taxon>
        <taxon>rosids</taxon>
        <taxon>fabids</taxon>
        <taxon>Fabales</taxon>
        <taxon>Fabaceae</taxon>
        <taxon>Papilionoideae</taxon>
        <taxon>50 kb inversion clade</taxon>
        <taxon>NPAAA clade</taxon>
        <taxon>Hologalegina</taxon>
        <taxon>IRL clade</taxon>
        <taxon>Trifolieae</taxon>
        <taxon>Medicago</taxon>
    </lineage>
</organism>
<reference evidence="4 8" key="4">
    <citation type="journal article" date="2014" name="BMC Genomics">
        <title>An improved genome release (version Mt4.0) for the model legume Medicago truncatula.</title>
        <authorList>
            <person name="Tang H."/>
            <person name="Krishnakumar V."/>
            <person name="Bidwell S."/>
            <person name="Rosen B."/>
            <person name="Chan A."/>
            <person name="Zhou S."/>
            <person name="Gentzbittel L."/>
            <person name="Childs K.L."/>
            <person name="Yandell M."/>
            <person name="Gundlach H."/>
            <person name="Mayer K.F."/>
            <person name="Schwartz D.C."/>
            <person name="Town C.D."/>
        </authorList>
    </citation>
    <scope>GENOME REANNOTATION</scope>
    <source>
        <strain evidence="7 8">cv. Jemalong A17</strain>
    </source>
</reference>
<dbReference type="PaxDb" id="3880-AES88663"/>
<dbReference type="EMBL" id="PSQE01000004">
    <property type="protein sequence ID" value="RHN60802.1"/>
    <property type="molecule type" value="Genomic_DNA"/>
</dbReference>
<evidence type="ECO:0000313" key="5">
    <source>
        <dbReference type="EMBL" id="AFK39592.1"/>
    </source>
</evidence>
<evidence type="ECO:0000313" key="7">
    <source>
        <dbReference type="EnsemblPlants" id="AES88663"/>
    </source>
</evidence>
<name>A7KHE2_MEDTR</name>
<dbReference type="GO" id="GO:0046872">
    <property type="term" value="F:metal ion binding"/>
    <property type="evidence" value="ECO:0007669"/>
    <property type="project" value="InterPro"/>
</dbReference>
<dbReference type="InterPro" id="IPR009810">
    <property type="entry name" value="Nodulin_late_dom"/>
</dbReference>
<dbReference type="EMBL" id="CM001220">
    <property type="protein sequence ID" value="AES88663.1"/>
    <property type="molecule type" value="Genomic_DNA"/>
</dbReference>
<dbReference type="Proteomes" id="UP000002051">
    <property type="component" value="Chromosome 4"/>
</dbReference>
<dbReference type="AlphaFoldDB" id="A7KHE2"/>
<protein>
    <submittedName>
        <fullName evidence="4">Nodule Cysteine-Rich (NCR) secreted peptide</fullName>
    </submittedName>
    <submittedName>
        <fullName evidence="3">Nodule-specific cysteine-rich peptide 312</fullName>
    </submittedName>
    <submittedName>
        <fullName evidence="6">Putative Late nodulin</fullName>
    </submittedName>
</protein>
<keyword evidence="1" id="KW-1133">Transmembrane helix</keyword>
<reference evidence="3" key="1">
    <citation type="journal article" date="2007" name="Mol. Plant Microbe Interact.">
        <title>Genomic organization and evolutionary insights on GRP and NCR genes, two large nodule-specific gene families in Medicago truncatula.</title>
        <authorList>
            <person name="Alunni B."/>
            <person name="Kevei Z."/>
            <person name="Redondo-Nieto M."/>
            <person name="Kondorosi A."/>
            <person name="Mergaert P."/>
            <person name="Kondorosi E."/>
        </authorList>
    </citation>
    <scope>NUCLEOTIDE SEQUENCE</scope>
</reference>
<dbReference type="Gramene" id="rna23183">
    <property type="protein sequence ID" value="RHN60802.1"/>
    <property type="gene ID" value="gene23183"/>
</dbReference>
<evidence type="ECO:0000313" key="3">
    <source>
        <dbReference type="EMBL" id="ABS31449.1"/>
    </source>
</evidence>
<dbReference type="HOGENOM" id="CLU_181053_6_1_1"/>
<evidence type="ECO:0000313" key="8">
    <source>
        <dbReference type="Proteomes" id="UP000002051"/>
    </source>
</evidence>
<dbReference type="Pfam" id="PF07127">
    <property type="entry name" value="Nodulin_late"/>
    <property type="match status" value="1"/>
</dbReference>
<reference evidence="5" key="3">
    <citation type="submission" date="2012-05" db="EMBL/GenBank/DDBJ databases">
        <authorList>
            <person name="Krishnakumar V."/>
            <person name="Cheung F."/>
            <person name="Xiao Y."/>
            <person name="Chan A."/>
            <person name="Moskal W.A."/>
            <person name="Town C.D."/>
        </authorList>
    </citation>
    <scope>NUCLEOTIDE SEQUENCE</scope>
</reference>
<keyword evidence="1" id="KW-0472">Membrane</keyword>
<feature type="transmembrane region" description="Helical" evidence="1">
    <location>
        <begin position="6"/>
        <end position="23"/>
    </location>
</feature>
<dbReference type="EnsemblPlants" id="AES88663">
    <property type="protein sequence ID" value="AES88663"/>
    <property type="gene ID" value="MTR_4g060650"/>
</dbReference>
<accession>A7KHE2</accession>